<dbReference type="InterPro" id="IPR000644">
    <property type="entry name" value="CBS_dom"/>
</dbReference>
<dbReference type="EMBL" id="FUYL01000006">
    <property type="protein sequence ID" value="SKB58839.1"/>
    <property type="molecule type" value="Genomic_DNA"/>
</dbReference>
<dbReference type="OrthoDB" id="9800627at2"/>
<dbReference type="AlphaFoldDB" id="A0A1T5CHB1"/>
<evidence type="ECO:0000256" key="3">
    <source>
        <dbReference type="ARBA" id="ARBA00022475"/>
    </source>
</evidence>
<keyword evidence="8 14" id="KW-0378">Hydrolase</keyword>
<keyword evidence="20" id="KW-1185">Reference proteome</keyword>
<keyword evidence="7" id="KW-0677">Repeat</keyword>
<keyword evidence="5 14" id="KW-0812">Transmembrane</keyword>
<reference evidence="20" key="1">
    <citation type="submission" date="2017-02" db="EMBL/GenBank/DDBJ databases">
        <authorList>
            <person name="Varghese N."/>
            <person name="Submissions S."/>
        </authorList>
    </citation>
    <scope>NUCLEOTIDE SEQUENCE [LARGE SCALE GENOMIC DNA]</scope>
    <source>
        <strain evidence="20">DSM 23546</strain>
    </source>
</reference>
<keyword evidence="10 14" id="KW-1133">Transmembrane helix</keyword>
<keyword evidence="6 14" id="KW-0479">Metal-binding</keyword>
<dbReference type="RefSeq" id="WP_079512743.1">
    <property type="nucleotide sequence ID" value="NZ_FUYL01000006.1"/>
</dbReference>
<dbReference type="InterPro" id="IPR016483">
    <property type="entry name" value="UCP006404_Pept_M50_CBS"/>
</dbReference>
<dbReference type="Proteomes" id="UP000190339">
    <property type="component" value="Unassembled WGS sequence"/>
</dbReference>
<evidence type="ECO:0000256" key="13">
    <source>
        <dbReference type="ARBA" id="ARBA00023136"/>
    </source>
</evidence>
<evidence type="ECO:0000256" key="5">
    <source>
        <dbReference type="ARBA" id="ARBA00022692"/>
    </source>
</evidence>
<dbReference type="GO" id="GO:0005886">
    <property type="term" value="C:plasma membrane"/>
    <property type="evidence" value="ECO:0007669"/>
    <property type="project" value="UniProtKB-SubCell"/>
</dbReference>
<feature type="binding site" evidence="16">
    <location>
        <position position="63"/>
    </location>
    <ligand>
        <name>Zn(2+)</name>
        <dbReference type="ChEBI" id="CHEBI:29105"/>
        <note>catalytic</note>
    </ligand>
</feature>
<name>A0A1T5CHB1_9FLAO</name>
<gene>
    <name evidence="19" type="ORF">SAMN05660866_02298</name>
</gene>
<feature type="domain" description="CBS" evidence="18">
    <location>
        <begin position="303"/>
        <end position="359"/>
    </location>
</feature>
<dbReference type="CDD" id="cd06164">
    <property type="entry name" value="S2P-M50_SpoIVFB_CBS"/>
    <property type="match status" value="1"/>
</dbReference>
<dbReference type="PANTHER" id="PTHR39188:SF3">
    <property type="entry name" value="STAGE IV SPORULATION PROTEIN FB"/>
    <property type="match status" value="1"/>
</dbReference>
<feature type="transmembrane region" description="Helical" evidence="14">
    <location>
        <begin position="185"/>
        <end position="218"/>
    </location>
</feature>
<dbReference type="InterPro" id="IPR046342">
    <property type="entry name" value="CBS_dom_sf"/>
</dbReference>
<evidence type="ECO:0000256" key="12">
    <source>
        <dbReference type="ARBA" id="ARBA00023122"/>
    </source>
</evidence>
<dbReference type="PROSITE" id="PS51371">
    <property type="entry name" value="CBS"/>
    <property type="match status" value="1"/>
</dbReference>
<comment type="subcellular location">
    <subcellularLocation>
        <location evidence="1 14">Cell membrane</location>
        <topology evidence="1 14">Multi-pass membrane protein</topology>
    </subcellularLocation>
</comment>
<evidence type="ECO:0000313" key="19">
    <source>
        <dbReference type="EMBL" id="SKB58839.1"/>
    </source>
</evidence>
<comment type="cofactor">
    <cofactor evidence="14 16">
        <name>Zn(2+)</name>
        <dbReference type="ChEBI" id="CHEBI:29105"/>
    </cofactor>
    <text evidence="14 16">Binds 1 zinc ion per subunit.</text>
</comment>
<evidence type="ECO:0000256" key="10">
    <source>
        <dbReference type="ARBA" id="ARBA00022989"/>
    </source>
</evidence>
<accession>A0A1T5CHB1</accession>
<keyword evidence="12 17" id="KW-0129">CBS domain</keyword>
<keyword evidence="4 14" id="KW-0645">Protease</keyword>
<evidence type="ECO:0000256" key="16">
    <source>
        <dbReference type="PIRSR" id="PIRSR006404-2"/>
    </source>
</evidence>
<evidence type="ECO:0000256" key="14">
    <source>
        <dbReference type="PIRNR" id="PIRNR006404"/>
    </source>
</evidence>
<evidence type="ECO:0000256" key="11">
    <source>
        <dbReference type="ARBA" id="ARBA00023049"/>
    </source>
</evidence>
<feature type="active site" evidence="15">
    <location>
        <position position="60"/>
    </location>
</feature>
<dbReference type="GO" id="GO:0008237">
    <property type="term" value="F:metallopeptidase activity"/>
    <property type="evidence" value="ECO:0007669"/>
    <property type="project" value="UniProtKB-UniRule"/>
</dbReference>
<keyword evidence="13 14" id="KW-0472">Membrane</keyword>
<evidence type="ECO:0000256" key="8">
    <source>
        <dbReference type="ARBA" id="ARBA00022801"/>
    </source>
</evidence>
<evidence type="ECO:0000256" key="9">
    <source>
        <dbReference type="ARBA" id="ARBA00022833"/>
    </source>
</evidence>
<evidence type="ECO:0000313" key="20">
    <source>
        <dbReference type="Proteomes" id="UP000190339"/>
    </source>
</evidence>
<protein>
    <recommendedName>
        <fullName evidence="14">Zinc metalloprotease</fullName>
    </recommendedName>
</protein>
<feature type="binding site" evidence="16">
    <location>
        <position position="59"/>
    </location>
    <ligand>
        <name>Zn(2+)</name>
        <dbReference type="ChEBI" id="CHEBI:29105"/>
        <note>catalytic</note>
    </ligand>
</feature>
<dbReference type="Pfam" id="PF02163">
    <property type="entry name" value="Peptidase_M50"/>
    <property type="match status" value="1"/>
</dbReference>
<proteinExistence type="inferred from homology"/>
<evidence type="ECO:0000256" key="15">
    <source>
        <dbReference type="PIRSR" id="PIRSR006404-1"/>
    </source>
</evidence>
<evidence type="ECO:0000256" key="2">
    <source>
        <dbReference type="ARBA" id="ARBA00007931"/>
    </source>
</evidence>
<feature type="transmembrane region" description="Helical" evidence="14">
    <location>
        <begin position="99"/>
        <end position="122"/>
    </location>
</feature>
<evidence type="ECO:0000256" key="17">
    <source>
        <dbReference type="PROSITE-ProRule" id="PRU00703"/>
    </source>
</evidence>
<evidence type="ECO:0000256" key="7">
    <source>
        <dbReference type="ARBA" id="ARBA00022737"/>
    </source>
</evidence>
<feature type="transmembrane region" description="Helical" evidence="14">
    <location>
        <begin position="142"/>
        <end position="164"/>
    </location>
</feature>
<feature type="transmembrane region" description="Helical" evidence="14">
    <location>
        <begin position="7"/>
        <end position="30"/>
    </location>
</feature>
<sequence length="368" mass="40707">MKGSFKLGSIAGIAVFVHWTFSILIAYIIVSNYRAGQSMEQILWSLLFILSIFGTVFLHELGHALAAKKYNVKTKDITILPIGGVARLEKIPEKPKEELVVAIAGPLVNVALALITSMFITFPEANELTALVSEGITASNFFLLFYTVNIWLALFNLIPAFPMDGGRILRALLAMRFERSKATKIAARIGQLLAIGFVFIGFYVNPFLIFIGLFILLGAQAEVQFTESKAILAGYTVQDVLMQQYQSIDSGEPIKTAIAYLLNGQSKNFLVTENNLPVGTLSRDEIIKGLSTKGENEMVGNVMNKDFVFLEIDSPLEEAFEQMQQQKTSLIPVVKNELVVGALDMENILEFIMVKNAKEKNMAKPINN</sequence>
<keyword evidence="11 14" id="KW-0482">Metalloprotease</keyword>
<dbReference type="GO" id="GO:0046872">
    <property type="term" value="F:metal ion binding"/>
    <property type="evidence" value="ECO:0007669"/>
    <property type="project" value="UniProtKB-UniRule"/>
</dbReference>
<comment type="similarity">
    <text evidence="2 14">Belongs to the peptidase M50B family.</text>
</comment>
<evidence type="ECO:0000259" key="18">
    <source>
        <dbReference type="PROSITE" id="PS51371"/>
    </source>
</evidence>
<organism evidence="19 20">
    <name type="scientific">Maribacter arcticus</name>
    <dbReference type="NCBI Taxonomy" id="561365"/>
    <lineage>
        <taxon>Bacteria</taxon>
        <taxon>Pseudomonadati</taxon>
        <taxon>Bacteroidota</taxon>
        <taxon>Flavobacteriia</taxon>
        <taxon>Flavobacteriales</taxon>
        <taxon>Flavobacteriaceae</taxon>
        <taxon>Maribacter</taxon>
    </lineage>
</organism>
<keyword evidence="9 14" id="KW-0862">Zinc</keyword>
<dbReference type="PIRSF" id="PIRSF006404">
    <property type="entry name" value="UCP006404_Pept_M50_CBS"/>
    <property type="match status" value="1"/>
</dbReference>
<dbReference type="InterPro" id="IPR008915">
    <property type="entry name" value="Peptidase_M50"/>
</dbReference>
<dbReference type="Pfam" id="PF00571">
    <property type="entry name" value="CBS"/>
    <property type="match status" value="1"/>
</dbReference>
<dbReference type="SUPFAM" id="SSF54631">
    <property type="entry name" value="CBS-domain pair"/>
    <property type="match status" value="1"/>
</dbReference>
<evidence type="ECO:0000256" key="4">
    <source>
        <dbReference type="ARBA" id="ARBA00022670"/>
    </source>
</evidence>
<dbReference type="Gene3D" id="3.10.580.10">
    <property type="entry name" value="CBS-domain"/>
    <property type="match status" value="1"/>
</dbReference>
<feature type="binding site" evidence="16">
    <location>
        <position position="164"/>
    </location>
    <ligand>
        <name>Zn(2+)</name>
        <dbReference type="ChEBI" id="CHEBI:29105"/>
        <note>catalytic</note>
    </ligand>
</feature>
<keyword evidence="3 14" id="KW-1003">Cell membrane</keyword>
<dbReference type="GO" id="GO:0006508">
    <property type="term" value="P:proteolysis"/>
    <property type="evidence" value="ECO:0007669"/>
    <property type="project" value="UniProtKB-KW"/>
</dbReference>
<evidence type="ECO:0000256" key="6">
    <source>
        <dbReference type="ARBA" id="ARBA00022723"/>
    </source>
</evidence>
<evidence type="ECO:0000256" key="1">
    <source>
        <dbReference type="ARBA" id="ARBA00004651"/>
    </source>
</evidence>
<feature type="transmembrane region" description="Helical" evidence="14">
    <location>
        <begin position="42"/>
        <end position="61"/>
    </location>
</feature>
<dbReference type="PANTHER" id="PTHR39188">
    <property type="entry name" value="MEMBRANE-ASSOCIATED ZINC METALLOPROTEASE M50B"/>
    <property type="match status" value="1"/>
</dbReference>
<dbReference type="STRING" id="561365.SAMN05660866_02298"/>